<comment type="caution">
    <text evidence="4">The sequence shown here is derived from an EMBL/GenBank/DDBJ whole genome shotgun (WGS) entry which is preliminary data.</text>
</comment>
<name>A0A8H6ZHQ2_9AGAR</name>
<evidence type="ECO:0000256" key="2">
    <source>
        <dbReference type="ARBA" id="ARBA00023445"/>
    </source>
</evidence>
<dbReference type="InterPro" id="IPR050425">
    <property type="entry name" value="NAD(P)_dehydrat-like"/>
</dbReference>
<protein>
    <submittedName>
        <fullName evidence="4">Epimerase domain-containing protein</fullName>
    </submittedName>
</protein>
<keyword evidence="5" id="KW-1185">Reference proteome</keyword>
<organism evidence="4 5">
    <name type="scientific">Mycena sanguinolenta</name>
    <dbReference type="NCBI Taxonomy" id="230812"/>
    <lineage>
        <taxon>Eukaryota</taxon>
        <taxon>Fungi</taxon>
        <taxon>Dikarya</taxon>
        <taxon>Basidiomycota</taxon>
        <taxon>Agaricomycotina</taxon>
        <taxon>Agaricomycetes</taxon>
        <taxon>Agaricomycetidae</taxon>
        <taxon>Agaricales</taxon>
        <taxon>Marasmiineae</taxon>
        <taxon>Mycenaceae</taxon>
        <taxon>Mycena</taxon>
    </lineage>
</organism>
<evidence type="ECO:0000313" key="5">
    <source>
        <dbReference type="Proteomes" id="UP000623467"/>
    </source>
</evidence>
<dbReference type="OrthoDB" id="2735536at2759"/>
<reference evidence="4" key="1">
    <citation type="submission" date="2020-05" db="EMBL/GenBank/DDBJ databases">
        <title>Mycena genomes resolve the evolution of fungal bioluminescence.</title>
        <authorList>
            <person name="Tsai I.J."/>
        </authorList>
    </citation>
    <scope>NUCLEOTIDE SEQUENCE</scope>
    <source>
        <strain evidence="4">160909Yilan</strain>
    </source>
</reference>
<feature type="domain" description="NAD-dependent epimerase/dehydratase" evidence="3">
    <location>
        <begin position="12"/>
        <end position="266"/>
    </location>
</feature>
<comment type="similarity">
    <text evidence="2">Belongs to the NAD(P)-dependent epimerase/dehydratase family. Dihydroflavonol-4-reductase subfamily.</text>
</comment>
<keyword evidence="1" id="KW-0560">Oxidoreductase</keyword>
<dbReference type="PANTHER" id="PTHR10366:SF562">
    <property type="entry name" value="ALDEHYDE REDUCTASE II (AFU_ORTHOLOGUE AFUA_1G11360)"/>
    <property type="match status" value="1"/>
</dbReference>
<dbReference type="Pfam" id="PF01370">
    <property type="entry name" value="Epimerase"/>
    <property type="match status" value="1"/>
</dbReference>
<gene>
    <name evidence="4" type="ORF">MSAN_00183000</name>
</gene>
<dbReference type="GO" id="GO:0016616">
    <property type="term" value="F:oxidoreductase activity, acting on the CH-OH group of donors, NAD or NADP as acceptor"/>
    <property type="evidence" value="ECO:0007669"/>
    <property type="project" value="TreeGrafter"/>
</dbReference>
<evidence type="ECO:0000313" key="4">
    <source>
        <dbReference type="EMBL" id="KAF7377602.1"/>
    </source>
</evidence>
<dbReference type="PANTHER" id="PTHR10366">
    <property type="entry name" value="NAD DEPENDENT EPIMERASE/DEHYDRATASE"/>
    <property type="match status" value="1"/>
</dbReference>
<dbReference type="AlphaFoldDB" id="A0A8H6ZHQ2"/>
<sequence length="359" mass="40101">MPFDRIPKGSLILVTGATGFVGSAVCDAAIVRGFKVRGVTRFLSKAAALVEYLDSKHGRGSIEFVEVKDITASDAFEGVLEGVAGILHLATDYNFSTIYETVVGGVVQSTLVLMKAAAKVPSVKSFVLTSSRIAIFHPSYGQPEISPKLNEWNDDFVMMAKQESEDGYPQKSLLVYAASKVKGEQAAFDYYNSTRPSYVFNTVIPDISFGPVFNPTPGYYSSHSLLNELFRCEPEPYIVLNLLNPASLAVDVRDVASLHLAVLLSTQTDGKRLWAAAHPFEINDLLRIWREEFPDRTFVEDFKFPPQPKITLELTQSEKLLEEFEGRTWLPFRDCVIANVQDALYSAQPTSKFWKERWF</sequence>
<evidence type="ECO:0000259" key="3">
    <source>
        <dbReference type="Pfam" id="PF01370"/>
    </source>
</evidence>
<proteinExistence type="inferred from homology"/>
<dbReference type="Gene3D" id="3.40.50.720">
    <property type="entry name" value="NAD(P)-binding Rossmann-like Domain"/>
    <property type="match status" value="1"/>
</dbReference>
<evidence type="ECO:0000256" key="1">
    <source>
        <dbReference type="ARBA" id="ARBA00023002"/>
    </source>
</evidence>
<accession>A0A8H6ZHQ2</accession>
<dbReference type="InterPro" id="IPR001509">
    <property type="entry name" value="Epimerase_deHydtase"/>
</dbReference>
<dbReference type="Proteomes" id="UP000623467">
    <property type="component" value="Unassembled WGS sequence"/>
</dbReference>
<dbReference type="EMBL" id="JACAZH010000001">
    <property type="protein sequence ID" value="KAF7377602.1"/>
    <property type="molecule type" value="Genomic_DNA"/>
</dbReference>
<dbReference type="SUPFAM" id="SSF51735">
    <property type="entry name" value="NAD(P)-binding Rossmann-fold domains"/>
    <property type="match status" value="1"/>
</dbReference>
<dbReference type="InterPro" id="IPR036291">
    <property type="entry name" value="NAD(P)-bd_dom_sf"/>
</dbReference>